<feature type="domain" description="Gnk2-homologous" evidence="4">
    <location>
        <begin position="1"/>
        <end position="84"/>
    </location>
</feature>
<accession>A0A9Q0L2M9</accession>
<name>A0A9Q0L2M9_9MAGN</name>
<dbReference type="AlphaFoldDB" id="A0A9Q0L2M9"/>
<evidence type="ECO:0000313" key="6">
    <source>
        <dbReference type="Proteomes" id="UP001141806"/>
    </source>
</evidence>
<dbReference type="PROSITE" id="PS51473">
    <property type="entry name" value="GNK2"/>
    <property type="match status" value="1"/>
</dbReference>
<feature type="region of interest" description="Disordered" evidence="3">
    <location>
        <begin position="88"/>
        <end position="230"/>
    </location>
</feature>
<protein>
    <recommendedName>
        <fullName evidence="4">Gnk2-homologous domain-containing protein</fullName>
    </recommendedName>
</protein>
<evidence type="ECO:0000259" key="4">
    <source>
        <dbReference type="PROSITE" id="PS51473"/>
    </source>
</evidence>
<comment type="caution">
    <text evidence="5">The sequence shown here is derived from an EMBL/GenBank/DDBJ whole genome shotgun (WGS) entry which is preliminary data.</text>
</comment>
<evidence type="ECO:0000256" key="3">
    <source>
        <dbReference type="SAM" id="MobiDB-lite"/>
    </source>
</evidence>
<dbReference type="PRINTS" id="PR01217">
    <property type="entry name" value="PRICHEXTENSN"/>
</dbReference>
<feature type="compositionally biased region" description="Pro residues" evidence="3">
    <location>
        <begin position="90"/>
        <end position="202"/>
    </location>
</feature>
<proteinExistence type="predicted"/>
<keyword evidence="2" id="KW-0677">Repeat</keyword>
<evidence type="ECO:0000256" key="2">
    <source>
        <dbReference type="ARBA" id="ARBA00022737"/>
    </source>
</evidence>
<evidence type="ECO:0000313" key="5">
    <source>
        <dbReference type="EMBL" id="KAJ4981367.1"/>
    </source>
</evidence>
<dbReference type="Proteomes" id="UP001141806">
    <property type="component" value="Unassembled WGS sequence"/>
</dbReference>
<dbReference type="EMBL" id="JAMYWD010000001">
    <property type="protein sequence ID" value="KAJ4981367.1"/>
    <property type="molecule type" value="Genomic_DNA"/>
</dbReference>
<feature type="compositionally biased region" description="Polar residues" evidence="3">
    <location>
        <begin position="216"/>
        <end position="230"/>
    </location>
</feature>
<dbReference type="Pfam" id="PF01657">
    <property type="entry name" value="Stress-antifung"/>
    <property type="match status" value="1"/>
</dbReference>
<reference evidence="5" key="1">
    <citation type="journal article" date="2023" name="Plant J.">
        <title>The genome of the king protea, Protea cynaroides.</title>
        <authorList>
            <person name="Chang J."/>
            <person name="Duong T.A."/>
            <person name="Schoeman C."/>
            <person name="Ma X."/>
            <person name="Roodt D."/>
            <person name="Barker N."/>
            <person name="Li Z."/>
            <person name="Van de Peer Y."/>
            <person name="Mizrachi E."/>
        </authorList>
    </citation>
    <scope>NUCLEOTIDE SEQUENCE</scope>
    <source>
        <tissue evidence="5">Young leaves</tissue>
    </source>
</reference>
<dbReference type="InterPro" id="IPR038408">
    <property type="entry name" value="GNK2_sf"/>
</dbReference>
<keyword evidence="6" id="KW-1185">Reference proteome</keyword>
<dbReference type="CDD" id="cd23509">
    <property type="entry name" value="Gnk2-like"/>
    <property type="match status" value="1"/>
</dbReference>
<evidence type="ECO:0000256" key="1">
    <source>
        <dbReference type="ARBA" id="ARBA00022729"/>
    </source>
</evidence>
<dbReference type="InterPro" id="IPR002902">
    <property type="entry name" value="GNK2"/>
</dbReference>
<dbReference type="Gene3D" id="3.30.430.20">
    <property type="entry name" value="Gnk2 domain, C-X8-C-X2-C motif"/>
    <property type="match status" value="1"/>
</dbReference>
<organism evidence="5 6">
    <name type="scientific">Protea cynaroides</name>
    <dbReference type="NCBI Taxonomy" id="273540"/>
    <lineage>
        <taxon>Eukaryota</taxon>
        <taxon>Viridiplantae</taxon>
        <taxon>Streptophyta</taxon>
        <taxon>Embryophyta</taxon>
        <taxon>Tracheophyta</taxon>
        <taxon>Spermatophyta</taxon>
        <taxon>Magnoliopsida</taxon>
        <taxon>Proteales</taxon>
        <taxon>Proteaceae</taxon>
        <taxon>Protea</taxon>
    </lineage>
</organism>
<dbReference type="OrthoDB" id="1909574at2759"/>
<dbReference type="PANTHER" id="PTHR32099:SF42">
    <property type="entry name" value="CYSTEINE-RICH RECEPTOR-LIKE PROTEIN KINASE 9-RELATED"/>
    <property type="match status" value="1"/>
</dbReference>
<dbReference type="PANTHER" id="PTHR32099">
    <property type="entry name" value="CYSTEINE-RICH REPEAT SECRETORY PROTEIN"/>
    <property type="match status" value="1"/>
</dbReference>
<gene>
    <name evidence="5" type="ORF">NE237_032204</name>
</gene>
<sequence length="230" mass="23077">MDGLVTQAAFGSSSRMYAAGAANYISSLEKVYGLVQCTPDISQNDCYRCLTQAEVDITVLGINKQQGGRILMPSCNLRYELDDPFYEPIAAPPPPSHPPASLPAAPPSPSHPPASPAAPPPPPPSSPAAPPPPPPSSPAAPPPPPPSSPAAPPPPPPSSPAAPPPPPASSPAAPPPPPAPSPAAPPPPPTPSPVAPPPPPTPSLHATSFALPPPMNNTITKGMSFKSSTQ</sequence>
<keyword evidence="1" id="KW-0732">Signal</keyword>